<dbReference type="Proteomes" id="UP000509568">
    <property type="component" value="Chromosome"/>
</dbReference>
<dbReference type="RefSeq" id="WP_176571514.1">
    <property type="nucleotide sequence ID" value="NZ_CP056030.1"/>
</dbReference>
<evidence type="ECO:0000313" key="2">
    <source>
        <dbReference type="EMBL" id="QKZ05815.1"/>
    </source>
</evidence>
<sequence length="328" mass="34789">MSKQTLNLGTPPAGADGDTVRGAFVKTEANMVEIYNQLGATGTPPALPAALPIAKGGTGASTQAGARTALGVGPGDAPTLTGLELTGGAYIDFHYNSSAADYTSRIIANSATNVTVMGAGSTGLSMGGSFFPNTDGGMNCGTGQNRFASLYAVTGTINTSDAREKTEVSKLTDSEVSAAMLLAAEIGSYKWLSSIVVKGEDARTHIGMTVQRAIEIMSGQGLDAMSYAFICYDEWPALEEITEEVIRGNIYSAGEPLYQNVPYSQFQQYKDFPAFTWEETSREQVVIQEARDAGNRYGFRYDQLGLFIARGQEERLARLEAKLSASAT</sequence>
<keyword evidence="3" id="KW-1185">Reference proteome</keyword>
<proteinExistence type="predicted"/>
<dbReference type="AlphaFoldDB" id="A0A7D5DAB3"/>
<accession>A0A7D5DAB3</accession>
<feature type="domain" description="Peptidase S74" evidence="1">
    <location>
        <begin position="160"/>
        <end position="323"/>
    </location>
</feature>
<evidence type="ECO:0000259" key="1">
    <source>
        <dbReference type="PROSITE" id="PS51688"/>
    </source>
</evidence>
<dbReference type="PROSITE" id="PS51688">
    <property type="entry name" value="ICA"/>
    <property type="match status" value="1"/>
</dbReference>
<reference evidence="2 3" key="1">
    <citation type="submission" date="2020-06" db="EMBL/GenBank/DDBJ databases">
        <title>Pseudomonas eucalypticola sp. nov., an endophyte of Eucalyptus dunnii leaves with biocontrol ability of eucalyptus leaf blight.</title>
        <authorList>
            <person name="Liu Y."/>
            <person name="Song Z."/>
            <person name="Zeng H."/>
            <person name="Lu M."/>
            <person name="Wang X."/>
            <person name="Lian X."/>
            <person name="Zhang Q."/>
        </authorList>
    </citation>
    <scope>NUCLEOTIDE SEQUENCE [LARGE SCALE GENOMIC DNA]</scope>
    <source>
        <strain evidence="2 3">NP-1</strain>
    </source>
</reference>
<dbReference type="EMBL" id="CP056030">
    <property type="protein sequence ID" value="QKZ05815.1"/>
    <property type="molecule type" value="Genomic_DNA"/>
</dbReference>
<dbReference type="Pfam" id="PF13884">
    <property type="entry name" value="Peptidase_S74"/>
    <property type="match status" value="1"/>
</dbReference>
<protein>
    <submittedName>
        <fullName evidence="2">Tail fiber domain-containing protein</fullName>
    </submittedName>
</protein>
<dbReference type="InterPro" id="IPR036388">
    <property type="entry name" value="WH-like_DNA-bd_sf"/>
</dbReference>
<name>A0A7D5DAB3_9PSED</name>
<dbReference type="CDD" id="cd10144">
    <property type="entry name" value="Peptidase_S74_CIMCD"/>
    <property type="match status" value="1"/>
</dbReference>
<dbReference type="InterPro" id="IPR030392">
    <property type="entry name" value="S74_ICA"/>
</dbReference>
<gene>
    <name evidence="2" type="ORF">HWQ56_19240</name>
</gene>
<evidence type="ECO:0000313" key="3">
    <source>
        <dbReference type="Proteomes" id="UP000509568"/>
    </source>
</evidence>
<dbReference type="KEGG" id="pez:HWQ56_19240"/>
<organism evidence="2 3">
    <name type="scientific">Pseudomonas eucalypticola</name>
    <dbReference type="NCBI Taxonomy" id="2599595"/>
    <lineage>
        <taxon>Bacteria</taxon>
        <taxon>Pseudomonadati</taxon>
        <taxon>Pseudomonadota</taxon>
        <taxon>Gammaproteobacteria</taxon>
        <taxon>Pseudomonadales</taxon>
        <taxon>Pseudomonadaceae</taxon>
        <taxon>Pseudomonas</taxon>
    </lineage>
</organism>
<dbReference type="Gene3D" id="1.10.10.10">
    <property type="entry name" value="Winged helix-like DNA-binding domain superfamily/Winged helix DNA-binding domain"/>
    <property type="match status" value="1"/>
</dbReference>